<feature type="transmembrane region" description="Helical" evidence="1">
    <location>
        <begin position="108"/>
        <end position="126"/>
    </location>
</feature>
<dbReference type="Proteomes" id="UP000622707">
    <property type="component" value="Unassembled WGS sequence"/>
</dbReference>
<keyword evidence="1" id="KW-0812">Transmembrane</keyword>
<evidence type="ECO:0008006" key="4">
    <source>
        <dbReference type="Google" id="ProtNLM"/>
    </source>
</evidence>
<comment type="caution">
    <text evidence="2">The sequence shown here is derived from an EMBL/GenBank/DDBJ whole genome shotgun (WGS) entry which is preliminary data.</text>
</comment>
<organism evidence="2 3">
    <name type="scientific">Ramlibacter alkalitolerans</name>
    <dbReference type="NCBI Taxonomy" id="2039631"/>
    <lineage>
        <taxon>Bacteria</taxon>
        <taxon>Pseudomonadati</taxon>
        <taxon>Pseudomonadota</taxon>
        <taxon>Betaproteobacteria</taxon>
        <taxon>Burkholderiales</taxon>
        <taxon>Comamonadaceae</taxon>
        <taxon>Ramlibacter</taxon>
    </lineage>
</organism>
<dbReference type="RefSeq" id="WP_201693112.1">
    <property type="nucleotide sequence ID" value="NZ_JAEQND010000018.1"/>
</dbReference>
<keyword evidence="1" id="KW-1133">Transmembrane helix</keyword>
<evidence type="ECO:0000313" key="2">
    <source>
        <dbReference type="EMBL" id="MBL0428478.1"/>
    </source>
</evidence>
<feature type="transmembrane region" description="Helical" evidence="1">
    <location>
        <begin position="78"/>
        <end position="96"/>
    </location>
</feature>
<proteinExistence type="predicted"/>
<gene>
    <name evidence="2" type="ORF">JI746_25460</name>
</gene>
<keyword evidence="1" id="KW-0472">Membrane</keyword>
<accession>A0ABS1JW28</accession>
<dbReference type="EMBL" id="JAEQND010000018">
    <property type="protein sequence ID" value="MBL0428478.1"/>
    <property type="molecule type" value="Genomic_DNA"/>
</dbReference>
<evidence type="ECO:0000256" key="1">
    <source>
        <dbReference type="SAM" id="Phobius"/>
    </source>
</evidence>
<keyword evidence="3" id="KW-1185">Reference proteome</keyword>
<name>A0ABS1JW28_9BURK</name>
<feature type="transmembrane region" description="Helical" evidence="1">
    <location>
        <begin position="17"/>
        <end position="34"/>
    </location>
</feature>
<evidence type="ECO:0000313" key="3">
    <source>
        <dbReference type="Proteomes" id="UP000622707"/>
    </source>
</evidence>
<sequence>MKSFNPFRCESEQTRQLSIALAALALIAWVVWVGTTSNGFDQIKPMGWLVFAAAPAVAYLLLLVVLPLVRGTLKDVRLLLSATVMWSFLLAAWGYIWDWESHLASERYIALFVLPPTGLCLGLLLWRWSKAGYVGEHSDPPHKLTMPERGGTNRVQDVDSVDLNSVSDGVAALFRRRGKNRNGQN</sequence>
<protein>
    <recommendedName>
        <fullName evidence="4">DUF805 domain-containing protein</fullName>
    </recommendedName>
</protein>
<feature type="transmembrane region" description="Helical" evidence="1">
    <location>
        <begin position="46"/>
        <end position="66"/>
    </location>
</feature>
<reference evidence="2 3" key="1">
    <citation type="journal article" date="2017" name="Int. J. Syst. Evol. Microbiol.">
        <title>Ramlibacter alkalitolerans sp. nov., alkali-tolerant bacterium isolated from soil of ginseng.</title>
        <authorList>
            <person name="Lee D.H."/>
            <person name="Cha C.J."/>
        </authorList>
    </citation>
    <scope>NUCLEOTIDE SEQUENCE [LARGE SCALE GENOMIC DNA]</scope>
    <source>
        <strain evidence="2 3">KACC 19305</strain>
    </source>
</reference>